<sequence length="260" mass="28820">MVSAVEYICTLLLLTATVSLRLDGVGGAPMRVGVGDGGGGWEGCPRGVSELRECVSTAIQQFVNFMSSGKISPKHSITPFDPLYLPNMTILQEKQVKALYVNRYLVGLKNAFIQDVSMDLEKLEFNTTTLMPALEMLGMFSTKTFQDHQVTENSILTLSIRNTLVNFVAKGTLYSVLEANGMSSTYLRLQIDINQISMGSYVLSEHLDNDRHLTDQNRSGAPAKFMRLIAKDLRMQLAKRIEYIANEALAVTPFVKLFPV</sequence>
<dbReference type="PANTHER" id="PTHR11008:SF39">
    <property type="entry name" value="CIRCADIAN CLOCK-CONTROLLED PROTEIN-LIKE PROTEIN"/>
    <property type="match status" value="1"/>
</dbReference>
<dbReference type="AlphaFoldDB" id="A0A1Y9IVJ2"/>
<proteinExistence type="predicted"/>
<organism evidence="2 3">
    <name type="scientific">Anopheles minimus</name>
    <dbReference type="NCBI Taxonomy" id="112268"/>
    <lineage>
        <taxon>Eukaryota</taxon>
        <taxon>Metazoa</taxon>
        <taxon>Ecdysozoa</taxon>
        <taxon>Arthropoda</taxon>
        <taxon>Hexapoda</taxon>
        <taxon>Insecta</taxon>
        <taxon>Pterygota</taxon>
        <taxon>Neoptera</taxon>
        <taxon>Endopterygota</taxon>
        <taxon>Diptera</taxon>
        <taxon>Nematocera</taxon>
        <taxon>Culicoidea</taxon>
        <taxon>Culicidae</taxon>
        <taxon>Anophelinae</taxon>
        <taxon>Anopheles</taxon>
    </lineage>
</organism>
<evidence type="ECO:0000313" key="2">
    <source>
        <dbReference type="EnsemblMetazoa" id="AMIN015816-PA"/>
    </source>
</evidence>
<name>A0A1Y9IVJ2_9DIPT</name>
<keyword evidence="1" id="KW-0732">Signal</keyword>
<accession>A0A1Y9IVJ2</accession>
<reference evidence="3" key="1">
    <citation type="submission" date="2013-03" db="EMBL/GenBank/DDBJ databases">
        <title>The Genome Sequence of Anopheles minimus MINIMUS1.</title>
        <authorList>
            <consortium name="The Broad Institute Genomics Platform"/>
            <person name="Neafsey D.E."/>
            <person name="Walton C."/>
            <person name="Walker B."/>
            <person name="Young S.K."/>
            <person name="Zeng Q."/>
            <person name="Gargeya S."/>
            <person name="Fitzgerald M."/>
            <person name="Haas B."/>
            <person name="Abouelleil A."/>
            <person name="Allen A.W."/>
            <person name="Alvarado L."/>
            <person name="Arachchi H.M."/>
            <person name="Berlin A.M."/>
            <person name="Chapman S.B."/>
            <person name="Gainer-Dewar J."/>
            <person name="Goldberg J."/>
            <person name="Griggs A."/>
            <person name="Gujja S."/>
            <person name="Hansen M."/>
            <person name="Howarth C."/>
            <person name="Imamovic A."/>
            <person name="Ireland A."/>
            <person name="Larimer J."/>
            <person name="McCowan C."/>
            <person name="Murphy C."/>
            <person name="Pearson M."/>
            <person name="Poon T.W."/>
            <person name="Priest M."/>
            <person name="Roberts A."/>
            <person name="Saif S."/>
            <person name="Shea T."/>
            <person name="Sisk P."/>
            <person name="Sykes S."/>
            <person name="Wortman J."/>
            <person name="Nusbaum C."/>
            <person name="Birren B."/>
        </authorList>
    </citation>
    <scope>NUCLEOTIDE SEQUENCE [LARGE SCALE GENOMIC DNA]</scope>
    <source>
        <strain evidence="3">MINIMUS1</strain>
    </source>
</reference>
<dbReference type="VEuPathDB" id="VectorBase:AMIN015816"/>
<feature type="signal peptide" evidence="1">
    <location>
        <begin position="1"/>
        <end position="27"/>
    </location>
</feature>
<protein>
    <submittedName>
        <fullName evidence="2">Uncharacterized protein</fullName>
    </submittedName>
</protein>
<evidence type="ECO:0000256" key="1">
    <source>
        <dbReference type="SAM" id="SignalP"/>
    </source>
</evidence>
<dbReference type="EnsemblMetazoa" id="AMIN015816-RA">
    <property type="protein sequence ID" value="AMIN015816-PA"/>
    <property type="gene ID" value="AMIN015816"/>
</dbReference>
<dbReference type="Pfam" id="PF06585">
    <property type="entry name" value="JHBP"/>
    <property type="match status" value="1"/>
</dbReference>
<dbReference type="PANTHER" id="PTHR11008">
    <property type="entry name" value="PROTEIN TAKEOUT-LIKE PROTEIN"/>
    <property type="match status" value="1"/>
</dbReference>
<dbReference type="InterPro" id="IPR038606">
    <property type="entry name" value="To_sf"/>
</dbReference>
<reference evidence="2" key="2">
    <citation type="submission" date="2020-05" db="UniProtKB">
        <authorList>
            <consortium name="EnsemblMetazoa"/>
        </authorList>
    </citation>
    <scope>IDENTIFICATION</scope>
    <source>
        <strain evidence="2">MINIMUS1</strain>
    </source>
</reference>
<feature type="chain" id="PRO_5012803005" evidence="1">
    <location>
        <begin position="28"/>
        <end position="260"/>
    </location>
</feature>
<keyword evidence="3" id="KW-1185">Reference proteome</keyword>
<dbReference type="GO" id="GO:0005615">
    <property type="term" value="C:extracellular space"/>
    <property type="evidence" value="ECO:0007669"/>
    <property type="project" value="TreeGrafter"/>
</dbReference>
<dbReference type="Proteomes" id="UP000075920">
    <property type="component" value="Unassembled WGS sequence"/>
</dbReference>
<dbReference type="InterPro" id="IPR010562">
    <property type="entry name" value="Haemolymph_juvenile_hormone-bd"/>
</dbReference>
<dbReference type="Gene3D" id="3.15.10.30">
    <property type="entry name" value="Haemolymph juvenile hormone binding protein"/>
    <property type="match status" value="1"/>
</dbReference>
<evidence type="ECO:0000313" key="3">
    <source>
        <dbReference type="Proteomes" id="UP000075920"/>
    </source>
</evidence>